<gene>
    <name evidence="2" type="ORF">BD310DRAFT_274465</name>
    <name evidence="1" type="ORF">BD311DRAFT_328741</name>
</gene>
<accession>A0A4Q9PFZ1</accession>
<sequence>MAPTAPYITERPQDRTLPTCKRVASSFLHRTVPISQLVRQSSIIDSGLYLSSHIASCTISDFQVGQDSVRCLERLSLVLNSLESTSEVRIESACAIHITGDFNRGTSRETLGVCALGVIEVLDRFTITPSSIYSQHHRIAPRASPSVSNNRRSLEHVSI</sequence>
<dbReference type="Proteomes" id="UP000292957">
    <property type="component" value="Unassembled WGS sequence"/>
</dbReference>
<proteinExistence type="predicted"/>
<dbReference type="AlphaFoldDB" id="A0A4Q9PFZ1"/>
<evidence type="ECO:0000313" key="1">
    <source>
        <dbReference type="EMBL" id="TBU28413.1"/>
    </source>
</evidence>
<dbReference type="EMBL" id="ML145275">
    <property type="protein sequence ID" value="TBU51952.1"/>
    <property type="molecule type" value="Genomic_DNA"/>
</dbReference>
<dbReference type="EMBL" id="ML143422">
    <property type="protein sequence ID" value="TBU28413.1"/>
    <property type="molecule type" value="Genomic_DNA"/>
</dbReference>
<reference evidence="2 3" key="1">
    <citation type="submission" date="2019-01" db="EMBL/GenBank/DDBJ databases">
        <title>Draft genome sequences of three monokaryotic isolates of the white-rot basidiomycete fungus Dichomitus squalens.</title>
        <authorList>
            <consortium name="DOE Joint Genome Institute"/>
            <person name="Lopez S.C."/>
            <person name="Andreopoulos B."/>
            <person name="Pangilinan J."/>
            <person name="Lipzen A."/>
            <person name="Riley R."/>
            <person name="Ahrendt S."/>
            <person name="Ng V."/>
            <person name="Barry K."/>
            <person name="Daum C."/>
            <person name="Grigoriev I.V."/>
            <person name="Hilden K.S."/>
            <person name="Makela M.R."/>
            <person name="de Vries R.P."/>
        </authorList>
    </citation>
    <scope>NUCLEOTIDE SEQUENCE [LARGE SCALE GENOMIC DNA]</scope>
    <source>
        <strain evidence="2 3">CBS 464.89</strain>
        <strain evidence="1">OM18370.1</strain>
    </source>
</reference>
<evidence type="ECO:0000313" key="2">
    <source>
        <dbReference type="EMBL" id="TBU51952.1"/>
    </source>
</evidence>
<name>A0A4Q9PFZ1_9APHY</name>
<dbReference type="Proteomes" id="UP000292082">
    <property type="component" value="Unassembled WGS sequence"/>
</dbReference>
<protein>
    <submittedName>
        <fullName evidence="2">Uncharacterized protein</fullName>
    </submittedName>
</protein>
<organism evidence="2 3">
    <name type="scientific">Dichomitus squalens</name>
    <dbReference type="NCBI Taxonomy" id="114155"/>
    <lineage>
        <taxon>Eukaryota</taxon>
        <taxon>Fungi</taxon>
        <taxon>Dikarya</taxon>
        <taxon>Basidiomycota</taxon>
        <taxon>Agaricomycotina</taxon>
        <taxon>Agaricomycetes</taxon>
        <taxon>Polyporales</taxon>
        <taxon>Polyporaceae</taxon>
        <taxon>Dichomitus</taxon>
    </lineage>
</organism>
<keyword evidence="3" id="KW-1185">Reference proteome</keyword>
<evidence type="ECO:0000313" key="3">
    <source>
        <dbReference type="Proteomes" id="UP000292082"/>
    </source>
</evidence>